<dbReference type="CDD" id="cd17039">
    <property type="entry name" value="Ubl_ubiquitin_like"/>
    <property type="match status" value="1"/>
</dbReference>
<reference evidence="2 3" key="1">
    <citation type="submission" date="2016-11" db="EMBL/GenBank/DDBJ databases">
        <title>The macronuclear genome of Stentor coeruleus: a giant cell with tiny introns.</title>
        <authorList>
            <person name="Slabodnick M."/>
            <person name="Ruby J.G."/>
            <person name="Reiff S.B."/>
            <person name="Swart E.C."/>
            <person name="Gosai S."/>
            <person name="Prabakaran S."/>
            <person name="Witkowska E."/>
            <person name="Larue G.E."/>
            <person name="Fisher S."/>
            <person name="Freeman R.M."/>
            <person name="Gunawardena J."/>
            <person name="Chu W."/>
            <person name="Stover N.A."/>
            <person name="Gregory B.D."/>
            <person name="Nowacki M."/>
            <person name="Derisi J."/>
            <person name="Roy S.W."/>
            <person name="Marshall W.F."/>
            <person name="Sood P."/>
        </authorList>
    </citation>
    <scope>NUCLEOTIDE SEQUENCE [LARGE SCALE GENOMIC DNA]</scope>
    <source>
        <strain evidence="2">WM001</strain>
    </source>
</reference>
<accession>A0A1R2BEP0</accession>
<dbReference type="Gene3D" id="3.10.20.90">
    <property type="entry name" value="Phosphatidylinositol 3-kinase Catalytic Subunit, Chain A, domain 1"/>
    <property type="match status" value="2"/>
</dbReference>
<gene>
    <name evidence="2" type="ORF">SteCoe_25665</name>
</gene>
<dbReference type="SUPFAM" id="SSF54236">
    <property type="entry name" value="Ubiquitin-like"/>
    <property type="match status" value="2"/>
</dbReference>
<dbReference type="SMART" id="SM00213">
    <property type="entry name" value="UBQ"/>
    <property type="match status" value="2"/>
</dbReference>
<dbReference type="FunFam" id="3.10.20.90:FF:000160">
    <property type="entry name" value="Polyubiquitin-C"/>
    <property type="match status" value="1"/>
</dbReference>
<dbReference type="PANTHER" id="PTHR10666">
    <property type="entry name" value="UBIQUITIN"/>
    <property type="match status" value="1"/>
</dbReference>
<dbReference type="Proteomes" id="UP000187209">
    <property type="component" value="Unassembled WGS sequence"/>
</dbReference>
<dbReference type="InterPro" id="IPR000626">
    <property type="entry name" value="Ubiquitin-like_dom"/>
</dbReference>
<evidence type="ECO:0000313" key="3">
    <source>
        <dbReference type="Proteomes" id="UP000187209"/>
    </source>
</evidence>
<dbReference type="InterPro" id="IPR050158">
    <property type="entry name" value="Ubiquitin_ubiquitin-like"/>
</dbReference>
<dbReference type="OrthoDB" id="296482at2759"/>
<feature type="domain" description="Ubiquitin-like" evidence="1">
    <location>
        <begin position="76"/>
        <end position="151"/>
    </location>
</feature>
<protein>
    <recommendedName>
        <fullName evidence="1">Ubiquitin-like domain-containing protein</fullName>
    </recommendedName>
</protein>
<evidence type="ECO:0000259" key="1">
    <source>
        <dbReference type="PROSITE" id="PS50053"/>
    </source>
</evidence>
<dbReference type="InterPro" id="IPR029071">
    <property type="entry name" value="Ubiquitin-like_domsf"/>
</dbReference>
<dbReference type="InterPro" id="IPR019956">
    <property type="entry name" value="Ubiquitin_dom"/>
</dbReference>
<proteinExistence type="predicted"/>
<keyword evidence="3" id="KW-1185">Reference proteome</keyword>
<dbReference type="Pfam" id="PF00240">
    <property type="entry name" value="ubiquitin"/>
    <property type="match status" value="2"/>
</dbReference>
<dbReference type="AlphaFoldDB" id="A0A1R2BEP0"/>
<sequence>MIVFIRTLTDKTFTIDIHLSDTVGNLKSQICNREITHLDQYFLVFKKIQLEDSHCLSFYSIQNKSTLYLLPKLNETQIFIKTLTDMIITLDVKLSDSIEEVKEKLYEKQGFPVDEQRLIFAGKHLENERRLAEYCIQRESTIFCVLRLNGGSFMVNKWNSRLENAGNTQDNLEFLIKKYKM</sequence>
<dbReference type="PROSITE" id="PS50053">
    <property type="entry name" value="UBIQUITIN_2"/>
    <property type="match status" value="2"/>
</dbReference>
<evidence type="ECO:0000313" key="2">
    <source>
        <dbReference type="EMBL" id="OMJ75226.1"/>
    </source>
</evidence>
<name>A0A1R2BEP0_9CILI</name>
<comment type="caution">
    <text evidence="2">The sequence shown here is derived from an EMBL/GenBank/DDBJ whole genome shotgun (WGS) entry which is preliminary data.</text>
</comment>
<dbReference type="EMBL" id="MPUH01000702">
    <property type="protein sequence ID" value="OMJ75226.1"/>
    <property type="molecule type" value="Genomic_DNA"/>
</dbReference>
<feature type="domain" description="Ubiquitin-like" evidence="1">
    <location>
        <begin position="1"/>
        <end position="70"/>
    </location>
</feature>
<organism evidence="2 3">
    <name type="scientific">Stentor coeruleus</name>
    <dbReference type="NCBI Taxonomy" id="5963"/>
    <lineage>
        <taxon>Eukaryota</taxon>
        <taxon>Sar</taxon>
        <taxon>Alveolata</taxon>
        <taxon>Ciliophora</taxon>
        <taxon>Postciliodesmatophora</taxon>
        <taxon>Heterotrichea</taxon>
        <taxon>Heterotrichida</taxon>
        <taxon>Stentoridae</taxon>
        <taxon>Stentor</taxon>
    </lineage>
</organism>
<dbReference type="PRINTS" id="PR00348">
    <property type="entry name" value="UBIQUITIN"/>
</dbReference>